<name>A0A8J2M7Z8_9HEXA</name>
<feature type="non-terminal residue" evidence="1">
    <location>
        <position position="1"/>
    </location>
</feature>
<sequence length="63" mass="6979">DKLGKIDNLFRSNWNSAELVFRGTSLSTFNSKITEVSCCADARTDGQHNSHYSTPLPFKSTAL</sequence>
<accession>A0A8J2M7Z8</accession>
<gene>
    <name evidence="1" type="ORF">AFUS01_LOCUS43207</name>
</gene>
<comment type="caution">
    <text evidence="1">The sequence shown here is derived from an EMBL/GenBank/DDBJ whole genome shotgun (WGS) entry which is preliminary data.</text>
</comment>
<keyword evidence="2" id="KW-1185">Reference proteome</keyword>
<evidence type="ECO:0000313" key="1">
    <source>
        <dbReference type="EMBL" id="CAG7833600.1"/>
    </source>
</evidence>
<proteinExistence type="predicted"/>
<protein>
    <submittedName>
        <fullName evidence="1">Uncharacterized protein</fullName>
    </submittedName>
</protein>
<evidence type="ECO:0000313" key="2">
    <source>
        <dbReference type="Proteomes" id="UP000708208"/>
    </source>
</evidence>
<dbReference type="AlphaFoldDB" id="A0A8J2M7Z8"/>
<organism evidence="1 2">
    <name type="scientific">Allacma fusca</name>
    <dbReference type="NCBI Taxonomy" id="39272"/>
    <lineage>
        <taxon>Eukaryota</taxon>
        <taxon>Metazoa</taxon>
        <taxon>Ecdysozoa</taxon>
        <taxon>Arthropoda</taxon>
        <taxon>Hexapoda</taxon>
        <taxon>Collembola</taxon>
        <taxon>Symphypleona</taxon>
        <taxon>Sminthuridae</taxon>
        <taxon>Allacma</taxon>
    </lineage>
</organism>
<dbReference type="EMBL" id="CAJVCH010569950">
    <property type="protein sequence ID" value="CAG7833600.1"/>
    <property type="molecule type" value="Genomic_DNA"/>
</dbReference>
<dbReference type="Proteomes" id="UP000708208">
    <property type="component" value="Unassembled WGS sequence"/>
</dbReference>
<reference evidence="1" key="1">
    <citation type="submission" date="2021-06" db="EMBL/GenBank/DDBJ databases">
        <authorList>
            <person name="Hodson N. C."/>
            <person name="Mongue J. A."/>
            <person name="Jaron S. K."/>
        </authorList>
    </citation>
    <scope>NUCLEOTIDE SEQUENCE</scope>
</reference>